<protein>
    <submittedName>
        <fullName evidence="1">Portal protein</fullName>
    </submittedName>
</protein>
<organism evidence="1">
    <name type="scientific">Siphoviridae sp. ctB3v5</name>
    <dbReference type="NCBI Taxonomy" id="2826186"/>
    <lineage>
        <taxon>Viruses</taxon>
        <taxon>Duplodnaviria</taxon>
        <taxon>Heunggongvirae</taxon>
        <taxon>Uroviricota</taxon>
        <taxon>Caudoviricetes</taxon>
    </lineage>
</organism>
<accession>A0A8S5M8K8</accession>
<sequence>MLKIIVQKLPLDKNSDLVFDVDEARDIHNNAV</sequence>
<name>A0A8S5M8K8_9CAUD</name>
<proteinExistence type="predicted"/>
<evidence type="ECO:0000313" key="1">
    <source>
        <dbReference type="EMBL" id="DAD78629.1"/>
    </source>
</evidence>
<dbReference type="EMBL" id="BK014849">
    <property type="protein sequence ID" value="DAD78629.1"/>
    <property type="molecule type" value="Genomic_DNA"/>
</dbReference>
<reference evidence="1" key="1">
    <citation type="journal article" date="2021" name="Proc. Natl. Acad. Sci. U.S.A.">
        <title>A Catalog of Tens of Thousands of Viruses from Human Metagenomes Reveals Hidden Associations with Chronic Diseases.</title>
        <authorList>
            <person name="Tisza M.J."/>
            <person name="Buck C.B."/>
        </authorList>
    </citation>
    <scope>NUCLEOTIDE SEQUENCE</scope>
    <source>
        <strain evidence="1">CtB3v5</strain>
    </source>
</reference>